<dbReference type="PANTHER" id="PTHR40465:SF1">
    <property type="entry name" value="DUF6534 DOMAIN-CONTAINING PROTEIN"/>
    <property type="match status" value="1"/>
</dbReference>
<accession>A0AAD6VAI7</accession>
<dbReference type="PANTHER" id="PTHR40465">
    <property type="entry name" value="CHROMOSOME 1, WHOLE GENOME SHOTGUN SEQUENCE"/>
    <property type="match status" value="1"/>
</dbReference>
<feature type="transmembrane region" description="Helical" evidence="1">
    <location>
        <begin position="112"/>
        <end position="135"/>
    </location>
</feature>
<feature type="transmembrane region" description="Helical" evidence="1">
    <location>
        <begin position="33"/>
        <end position="56"/>
    </location>
</feature>
<protein>
    <recommendedName>
        <fullName evidence="2">DUF6534 domain-containing protein</fullName>
    </recommendedName>
</protein>
<feature type="transmembrane region" description="Helical" evidence="1">
    <location>
        <begin position="68"/>
        <end position="92"/>
    </location>
</feature>
<dbReference type="Proteomes" id="UP001219525">
    <property type="component" value="Unassembled WGS sequence"/>
</dbReference>
<dbReference type="InterPro" id="IPR045339">
    <property type="entry name" value="DUF6534"/>
</dbReference>
<comment type="caution">
    <text evidence="3">The sequence shown here is derived from an EMBL/GenBank/DDBJ whole genome shotgun (WGS) entry which is preliminary data.</text>
</comment>
<feature type="transmembrane region" description="Helical" evidence="1">
    <location>
        <begin position="268"/>
        <end position="290"/>
    </location>
</feature>
<dbReference type="EMBL" id="JARJCW010000036">
    <property type="protein sequence ID" value="KAJ7207577.1"/>
    <property type="molecule type" value="Genomic_DNA"/>
</dbReference>
<evidence type="ECO:0000256" key="1">
    <source>
        <dbReference type="SAM" id="Phobius"/>
    </source>
</evidence>
<gene>
    <name evidence="3" type="ORF">GGX14DRAFT_543606</name>
</gene>
<dbReference type="Pfam" id="PF20152">
    <property type="entry name" value="DUF6534"/>
    <property type="match status" value="1"/>
</dbReference>
<feature type="domain" description="DUF6534" evidence="2">
    <location>
        <begin position="208"/>
        <end position="292"/>
    </location>
</feature>
<reference evidence="3" key="1">
    <citation type="submission" date="2023-03" db="EMBL/GenBank/DDBJ databases">
        <title>Massive genome expansion in bonnet fungi (Mycena s.s.) driven by repeated elements and novel gene families across ecological guilds.</title>
        <authorList>
            <consortium name="Lawrence Berkeley National Laboratory"/>
            <person name="Harder C.B."/>
            <person name="Miyauchi S."/>
            <person name="Viragh M."/>
            <person name="Kuo A."/>
            <person name="Thoen E."/>
            <person name="Andreopoulos B."/>
            <person name="Lu D."/>
            <person name="Skrede I."/>
            <person name="Drula E."/>
            <person name="Henrissat B."/>
            <person name="Morin E."/>
            <person name="Kohler A."/>
            <person name="Barry K."/>
            <person name="LaButti K."/>
            <person name="Morin E."/>
            <person name="Salamov A."/>
            <person name="Lipzen A."/>
            <person name="Mereny Z."/>
            <person name="Hegedus B."/>
            <person name="Baldrian P."/>
            <person name="Stursova M."/>
            <person name="Weitz H."/>
            <person name="Taylor A."/>
            <person name="Grigoriev I.V."/>
            <person name="Nagy L.G."/>
            <person name="Martin F."/>
            <person name="Kauserud H."/>
        </authorList>
    </citation>
    <scope>NUCLEOTIDE SEQUENCE</scope>
    <source>
        <strain evidence="3">9144</strain>
    </source>
</reference>
<feature type="transmembrane region" description="Helical" evidence="1">
    <location>
        <begin position="243"/>
        <end position="262"/>
    </location>
</feature>
<feature type="transmembrane region" description="Helical" evidence="1">
    <location>
        <begin position="164"/>
        <end position="189"/>
    </location>
</feature>
<keyword evidence="1" id="KW-0812">Transmembrane</keyword>
<keyword evidence="1" id="KW-0472">Membrane</keyword>
<dbReference type="AlphaFoldDB" id="A0AAD6VAI7"/>
<organism evidence="3 4">
    <name type="scientific">Mycena pura</name>
    <dbReference type="NCBI Taxonomy" id="153505"/>
    <lineage>
        <taxon>Eukaryota</taxon>
        <taxon>Fungi</taxon>
        <taxon>Dikarya</taxon>
        <taxon>Basidiomycota</taxon>
        <taxon>Agaricomycotina</taxon>
        <taxon>Agaricomycetes</taxon>
        <taxon>Agaricomycetidae</taxon>
        <taxon>Agaricales</taxon>
        <taxon>Marasmiineae</taxon>
        <taxon>Mycenaceae</taxon>
        <taxon>Mycena</taxon>
    </lineage>
</organism>
<evidence type="ECO:0000313" key="4">
    <source>
        <dbReference type="Proteomes" id="UP001219525"/>
    </source>
</evidence>
<evidence type="ECO:0000259" key="2">
    <source>
        <dbReference type="Pfam" id="PF20152"/>
    </source>
</evidence>
<sequence length="382" mass="42505">MASANATLTKSIIELTPASAAFVLNRVTTLGPWVVASYLDAIMMGIVMCQAYTFFRTRALEKTTFQQYCLYLVLVILGLSVLKTMQEITVVWVQNVHDFANPDVARLRVSTAWWQVSTPLMTGVIGVLVQSFFCVRSVLGHSAPAGTRDSLLSAHSLYLLSRNWIVIIPIVCFMTLGITGICLTVFYILSGNAVLKVRWLLIHLVGVFIADFCITTATFLALRKRSNGLERTNILINRLLRMIFESAIPPTFIATVDLILTQTLGTKLLWHLLFNFSLGKIYVISLLYTLNSINQYRRKHSTSSQEVYTSDGRGAGIGRDRFQRNNVELATIGSTKPDQIYIQTQVSTHVSPASGRGGGDRTIQIQTLQSDAAENDESFMKY</sequence>
<name>A0AAD6VAI7_9AGAR</name>
<keyword evidence="1" id="KW-1133">Transmembrane helix</keyword>
<proteinExistence type="predicted"/>
<keyword evidence="4" id="KW-1185">Reference proteome</keyword>
<evidence type="ECO:0000313" key="3">
    <source>
        <dbReference type="EMBL" id="KAJ7207577.1"/>
    </source>
</evidence>
<feature type="transmembrane region" description="Helical" evidence="1">
    <location>
        <begin position="201"/>
        <end position="222"/>
    </location>
</feature>